<evidence type="ECO:0000259" key="1">
    <source>
        <dbReference type="Pfam" id="PF21926"/>
    </source>
</evidence>
<accession>A0A1J5MT34</accession>
<reference evidence="2 3" key="1">
    <citation type="submission" date="2015-09" db="EMBL/GenBank/DDBJ databases">
        <title>Genome of Desulfovibrio dechloracetivorans BerOc1, a mercury methylating strain isolated from highly hydrocarbons and metals contaminated coastal sediments.</title>
        <authorList>
            <person name="Goni Urriza M."/>
            <person name="Gassie C."/>
            <person name="Bouchez O."/>
            <person name="Klopp C."/>
            <person name="Ranchou-Peyruse A."/>
            <person name="Remy G."/>
        </authorList>
    </citation>
    <scope>NUCLEOTIDE SEQUENCE [LARGE SCALE GENOMIC DNA]</scope>
    <source>
        <strain evidence="2 3">BerOc1</strain>
    </source>
</reference>
<dbReference type="InterPro" id="IPR054597">
    <property type="entry name" value="FeeM_cat"/>
</dbReference>
<proteinExistence type="predicted"/>
<dbReference type="RefSeq" id="WP_242652871.1">
    <property type="nucleotide sequence ID" value="NZ_LKAQ01000004.1"/>
</dbReference>
<dbReference type="Gene3D" id="3.40.630.30">
    <property type="match status" value="1"/>
</dbReference>
<keyword evidence="3" id="KW-1185">Reference proteome</keyword>
<name>A0A1J5MT34_9BACT</name>
<dbReference type="InterPro" id="IPR016181">
    <property type="entry name" value="Acyl_CoA_acyltransferase"/>
</dbReference>
<organism evidence="2 3">
    <name type="scientific">Pseudodesulfovibrio hydrargyri</name>
    <dbReference type="NCBI Taxonomy" id="2125990"/>
    <lineage>
        <taxon>Bacteria</taxon>
        <taxon>Pseudomonadati</taxon>
        <taxon>Thermodesulfobacteriota</taxon>
        <taxon>Desulfovibrionia</taxon>
        <taxon>Desulfovibrionales</taxon>
        <taxon>Desulfovibrionaceae</taxon>
    </lineage>
</organism>
<dbReference type="Proteomes" id="UP000181901">
    <property type="component" value="Unassembled WGS sequence"/>
</dbReference>
<dbReference type="Pfam" id="PF21926">
    <property type="entry name" value="FeeM"/>
    <property type="match status" value="1"/>
</dbReference>
<feature type="domain" description="N-acyl amino acid synthase FeeM catalytic core" evidence="1">
    <location>
        <begin position="51"/>
        <end position="208"/>
    </location>
</feature>
<evidence type="ECO:0000313" key="3">
    <source>
        <dbReference type="Proteomes" id="UP000181901"/>
    </source>
</evidence>
<dbReference type="EMBL" id="LKAQ01000004">
    <property type="protein sequence ID" value="OIQ49162.1"/>
    <property type="molecule type" value="Genomic_DNA"/>
</dbReference>
<comment type="caution">
    <text evidence="2">The sequence shown here is derived from an EMBL/GenBank/DDBJ whole genome shotgun (WGS) entry which is preliminary data.</text>
</comment>
<gene>
    <name evidence="2" type="ORF">BerOc1_01086</name>
</gene>
<dbReference type="SUPFAM" id="SSF55729">
    <property type="entry name" value="Acyl-CoA N-acyltransferases (Nat)"/>
    <property type="match status" value="1"/>
</dbReference>
<protein>
    <recommendedName>
        <fullName evidence="1">N-acyl amino acid synthase FeeM catalytic core domain-containing protein</fullName>
    </recommendedName>
</protein>
<evidence type="ECO:0000313" key="2">
    <source>
        <dbReference type="EMBL" id="OIQ49162.1"/>
    </source>
</evidence>
<sequence length="304" mass="35805">MAEKVSREERVKAIEKRRTIRIRRSSLTKNKLDDIDKPAIKIAETLDEYRQAFNIVYKEYDLVGYITKPHPAQLHYGIHSLLPTTCVFTFKSCMDVISTLTQVEDTRLFGLPMDSLYKPEIDELRAQGRRVAEICALATPSEGRWHNLLMFLGKAYFQYALEAKINDILIMVNPKHVTFYKAIFMFEEFAEERFYAPVGAPAVGLRINYDIFWEKLEETFKDQEFETDLYTFFRRIHNAGVDKYMKFSGARNIPLDYDAARYFFQVRPEILDNLDDEQMEYIETLYHKALYSAEDIQKRYPVTV</sequence>
<dbReference type="AlphaFoldDB" id="A0A1J5MT34"/>